<organism evidence="1 2">
    <name type="scientific">Artemia franciscana</name>
    <name type="common">Brine shrimp</name>
    <name type="synonym">Artemia sanfranciscana</name>
    <dbReference type="NCBI Taxonomy" id="6661"/>
    <lineage>
        <taxon>Eukaryota</taxon>
        <taxon>Metazoa</taxon>
        <taxon>Ecdysozoa</taxon>
        <taxon>Arthropoda</taxon>
        <taxon>Crustacea</taxon>
        <taxon>Branchiopoda</taxon>
        <taxon>Anostraca</taxon>
        <taxon>Artemiidae</taxon>
        <taxon>Artemia</taxon>
    </lineage>
</organism>
<accession>A0AA88L1W9</accession>
<sequence length="71" mass="8356">MHPWSDDNFLLQKQRASLIPLKTEEENVFKERSKHVREKLTQERAAEMVLLPGSKSKTEIMYDDHNESDSL</sequence>
<dbReference type="AlphaFoldDB" id="A0AA88L1W9"/>
<dbReference type="Proteomes" id="UP001187531">
    <property type="component" value="Unassembled WGS sequence"/>
</dbReference>
<evidence type="ECO:0000313" key="2">
    <source>
        <dbReference type="Proteomes" id="UP001187531"/>
    </source>
</evidence>
<reference evidence="1" key="1">
    <citation type="submission" date="2023-07" db="EMBL/GenBank/DDBJ databases">
        <title>Chromosome-level genome assembly of Artemia franciscana.</title>
        <authorList>
            <person name="Jo E."/>
        </authorList>
    </citation>
    <scope>NUCLEOTIDE SEQUENCE</scope>
    <source>
        <tissue evidence="1">Whole body</tissue>
    </source>
</reference>
<protein>
    <submittedName>
        <fullName evidence="1">Uncharacterized protein</fullName>
    </submittedName>
</protein>
<gene>
    <name evidence="1" type="ORF">QYM36_013323</name>
</gene>
<evidence type="ECO:0000313" key="1">
    <source>
        <dbReference type="EMBL" id="KAK2709616.1"/>
    </source>
</evidence>
<keyword evidence="2" id="KW-1185">Reference proteome</keyword>
<proteinExistence type="predicted"/>
<name>A0AA88L1W9_ARTSF</name>
<dbReference type="EMBL" id="JAVRJZ010000017">
    <property type="protein sequence ID" value="KAK2709616.1"/>
    <property type="molecule type" value="Genomic_DNA"/>
</dbReference>
<comment type="caution">
    <text evidence="1">The sequence shown here is derived from an EMBL/GenBank/DDBJ whole genome shotgun (WGS) entry which is preliminary data.</text>
</comment>